<accession>A0ABQ8UWV8</accession>
<comment type="caution">
    <text evidence="2">The sequence shown here is derived from an EMBL/GenBank/DDBJ whole genome shotgun (WGS) entry which is preliminary data.</text>
</comment>
<protein>
    <submittedName>
        <fullName evidence="2">Uncharacterized protein</fullName>
    </submittedName>
</protein>
<evidence type="ECO:0000313" key="3">
    <source>
        <dbReference type="Proteomes" id="UP001141327"/>
    </source>
</evidence>
<dbReference type="EMBL" id="JAPMOS010000001">
    <property type="protein sequence ID" value="KAJ4462951.1"/>
    <property type="molecule type" value="Genomic_DNA"/>
</dbReference>
<reference evidence="2" key="1">
    <citation type="journal article" date="2022" name="bioRxiv">
        <title>Genomics of Preaxostyla Flagellates Illuminates Evolutionary Transitions and the Path Towards Mitochondrial Loss.</title>
        <authorList>
            <person name="Novak L.V.F."/>
            <person name="Treitli S.C."/>
            <person name="Pyrih J."/>
            <person name="Halakuc P."/>
            <person name="Pipaliya S.V."/>
            <person name="Vacek V."/>
            <person name="Brzon O."/>
            <person name="Soukal P."/>
            <person name="Eme L."/>
            <person name="Dacks J.B."/>
            <person name="Karnkowska A."/>
            <person name="Elias M."/>
            <person name="Hampl V."/>
        </authorList>
    </citation>
    <scope>NUCLEOTIDE SEQUENCE</scope>
    <source>
        <strain evidence="2">RCP-MX</strain>
    </source>
</reference>
<sequence length="188" mass="19373">MSIVCLRIENRTNVPLLAFGSISMQRGHVVAFSTVQPNTVDIAIHTEENNKGEGCAGVASFEAGQGTGNMIQLSFATTPQTGDVSFAIAGDLGRLFKVTAPAAPVGHAGTAAYGTFVVEQFTAQETAALLQASAPVPQLLRPGQTFPATGAQPDGSQSGLYAPQPGSPPGEKMGEPEMMLEGTSGIQR</sequence>
<name>A0ABQ8UWV8_9EUKA</name>
<dbReference type="Proteomes" id="UP001141327">
    <property type="component" value="Unassembled WGS sequence"/>
</dbReference>
<evidence type="ECO:0000256" key="1">
    <source>
        <dbReference type="SAM" id="MobiDB-lite"/>
    </source>
</evidence>
<evidence type="ECO:0000313" key="2">
    <source>
        <dbReference type="EMBL" id="KAJ4462951.1"/>
    </source>
</evidence>
<proteinExistence type="predicted"/>
<keyword evidence="3" id="KW-1185">Reference proteome</keyword>
<feature type="region of interest" description="Disordered" evidence="1">
    <location>
        <begin position="140"/>
        <end position="188"/>
    </location>
</feature>
<gene>
    <name evidence="2" type="ORF">PAPYR_175</name>
</gene>
<organism evidence="2 3">
    <name type="scientific">Paratrimastix pyriformis</name>
    <dbReference type="NCBI Taxonomy" id="342808"/>
    <lineage>
        <taxon>Eukaryota</taxon>
        <taxon>Metamonada</taxon>
        <taxon>Preaxostyla</taxon>
        <taxon>Paratrimastigidae</taxon>
        <taxon>Paratrimastix</taxon>
    </lineage>
</organism>